<comment type="similarity">
    <text evidence="2 8">Belongs to the 4-toluene sulfonate uptake permease (TSUP) (TC 2.A.102) family.</text>
</comment>
<dbReference type="EMBL" id="RQXV01000006">
    <property type="protein sequence ID" value="RRC99001.1"/>
    <property type="molecule type" value="Genomic_DNA"/>
</dbReference>
<dbReference type="OrthoDB" id="6197550at2"/>
<accession>A0A3P1SP26</accession>
<feature type="transmembrane region" description="Helical" evidence="8">
    <location>
        <begin position="132"/>
        <end position="156"/>
    </location>
</feature>
<keyword evidence="7 8" id="KW-0472">Membrane</keyword>
<feature type="transmembrane region" description="Helical" evidence="8">
    <location>
        <begin position="36"/>
        <end position="58"/>
    </location>
</feature>
<dbReference type="Proteomes" id="UP000267535">
    <property type="component" value="Unassembled WGS sequence"/>
</dbReference>
<dbReference type="GO" id="GO:0005886">
    <property type="term" value="C:plasma membrane"/>
    <property type="evidence" value="ECO:0007669"/>
    <property type="project" value="UniProtKB-SubCell"/>
</dbReference>
<dbReference type="AlphaFoldDB" id="A0A3P1SP26"/>
<evidence type="ECO:0000256" key="1">
    <source>
        <dbReference type="ARBA" id="ARBA00004651"/>
    </source>
</evidence>
<dbReference type="PANTHER" id="PTHR30269:SF37">
    <property type="entry name" value="MEMBRANE TRANSPORTER PROTEIN"/>
    <property type="match status" value="1"/>
</dbReference>
<keyword evidence="3" id="KW-0813">Transport</keyword>
<feature type="transmembrane region" description="Helical" evidence="8">
    <location>
        <begin position="12"/>
        <end position="29"/>
    </location>
</feature>
<feature type="transmembrane region" description="Helical" evidence="8">
    <location>
        <begin position="228"/>
        <end position="247"/>
    </location>
</feature>
<dbReference type="RefSeq" id="WP_124926500.1">
    <property type="nucleotide sequence ID" value="NZ_BMOH01000002.1"/>
</dbReference>
<dbReference type="InterPro" id="IPR002781">
    <property type="entry name" value="TM_pro_TauE-like"/>
</dbReference>
<gene>
    <name evidence="9" type="ORF">EHS89_12600</name>
</gene>
<evidence type="ECO:0000313" key="10">
    <source>
        <dbReference type="Proteomes" id="UP000267535"/>
    </source>
</evidence>
<evidence type="ECO:0000256" key="2">
    <source>
        <dbReference type="ARBA" id="ARBA00009142"/>
    </source>
</evidence>
<protein>
    <recommendedName>
        <fullName evidence="8">Probable membrane transporter protein</fullName>
    </recommendedName>
</protein>
<keyword evidence="10" id="KW-1185">Reference proteome</keyword>
<feature type="transmembrane region" description="Helical" evidence="8">
    <location>
        <begin position="78"/>
        <end position="98"/>
    </location>
</feature>
<evidence type="ECO:0000256" key="4">
    <source>
        <dbReference type="ARBA" id="ARBA00022475"/>
    </source>
</evidence>
<proteinExistence type="inferred from homology"/>
<keyword evidence="5 8" id="KW-0812">Transmembrane</keyword>
<reference evidence="9 10" key="1">
    <citation type="submission" date="2018-11" db="EMBL/GenBank/DDBJ databases">
        <title>The draft genome sequence of Amphritea balenae JAMM 1525T.</title>
        <authorList>
            <person name="Fang Z."/>
            <person name="Zhang Y."/>
            <person name="Han X."/>
        </authorList>
    </citation>
    <scope>NUCLEOTIDE SEQUENCE [LARGE SCALE GENOMIC DNA]</scope>
    <source>
        <strain evidence="9 10">JAMM 1525</strain>
    </source>
</reference>
<comment type="subcellular location">
    <subcellularLocation>
        <location evidence="1 8">Cell membrane</location>
        <topology evidence="1 8">Multi-pass membrane protein</topology>
    </subcellularLocation>
</comment>
<dbReference type="Pfam" id="PF01925">
    <property type="entry name" value="TauE"/>
    <property type="match status" value="1"/>
</dbReference>
<dbReference type="PANTHER" id="PTHR30269">
    <property type="entry name" value="TRANSMEMBRANE PROTEIN YFCA"/>
    <property type="match status" value="1"/>
</dbReference>
<evidence type="ECO:0000256" key="5">
    <source>
        <dbReference type="ARBA" id="ARBA00022692"/>
    </source>
</evidence>
<dbReference type="InterPro" id="IPR052017">
    <property type="entry name" value="TSUP"/>
</dbReference>
<evidence type="ECO:0000256" key="3">
    <source>
        <dbReference type="ARBA" id="ARBA00022448"/>
    </source>
</evidence>
<organism evidence="9 10">
    <name type="scientific">Amphritea balenae</name>
    <dbReference type="NCBI Taxonomy" id="452629"/>
    <lineage>
        <taxon>Bacteria</taxon>
        <taxon>Pseudomonadati</taxon>
        <taxon>Pseudomonadota</taxon>
        <taxon>Gammaproteobacteria</taxon>
        <taxon>Oceanospirillales</taxon>
        <taxon>Oceanospirillaceae</taxon>
        <taxon>Amphritea</taxon>
    </lineage>
</organism>
<feature type="transmembrane region" description="Helical" evidence="8">
    <location>
        <begin position="195"/>
        <end position="216"/>
    </location>
</feature>
<evidence type="ECO:0000256" key="7">
    <source>
        <dbReference type="ARBA" id="ARBA00023136"/>
    </source>
</evidence>
<feature type="transmembrane region" description="Helical" evidence="8">
    <location>
        <begin position="103"/>
        <end position="120"/>
    </location>
</feature>
<name>A0A3P1SP26_9GAMM</name>
<keyword evidence="6 8" id="KW-1133">Transmembrane helix</keyword>
<sequence>MEWLPEAISNSHAIILVITSLLTSMLTAAMGIGGGVLLLAVMASIVPVAALIPVHGLVQLGSNGNRALMTRQHIDWPLVRLFALGAVTGAIVASFIVVQLPVVMIQLAVAGFILFIVWGPKLTKHEVPAGGVVLAGAGTTLVTMFVGATGPLVAAFIYRLGQEKYRTVATFAACMTFQHLLKMFVFGLIGFAFPAWLPLILLMIAGGFIGTWFGLNILKKIPAERFQLIFKLLVTALALRLVWQAAWN</sequence>
<comment type="caution">
    <text evidence="9">The sequence shown here is derived from an EMBL/GenBank/DDBJ whole genome shotgun (WGS) entry which is preliminary data.</text>
</comment>
<evidence type="ECO:0000256" key="6">
    <source>
        <dbReference type="ARBA" id="ARBA00022989"/>
    </source>
</evidence>
<evidence type="ECO:0000313" key="9">
    <source>
        <dbReference type="EMBL" id="RRC99001.1"/>
    </source>
</evidence>
<evidence type="ECO:0000256" key="8">
    <source>
        <dbReference type="RuleBase" id="RU363041"/>
    </source>
</evidence>
<keyword evidence="4 8" id="KW-1003">Cell membrane</keyword>